<evidence type="ECO:0008006" key="4">
    <source>
        <dbReference type="Google" id="ProtNLM"/>
    </source>
</evidence>
<reference evidence="2 3" key="1">
    <citation type="submission" date="2018-02" db="EMBL/GenBank/DDBJ databases">
        <title>Genome sequence of the basidiomycete white-rot fungus Phlebia centrifuga.</title>
        <authorList>
            <person name="Granchi Z."/>
            <person name="Peng M."/>
            <person name="de Vries R.P."/>
            <person name="Hilden K."/>
            <person name="Makela M.R."/>
            <person name="Grigoriev I."/>
            <person name="Riley R."/>
        </authorList>
    </citation>
    <scope>NUCLEOTIDE SEQUENCE [LARGE SCALE GENOMIC DNA]</scope>
    <source>
        <strain evidence="2 3">FBCC195</strain>
    </source>
</reference>
<proteinExistence type="predicted"/>
<feature type="region of interest" description="Disordered" evidence="1">
    <location>
        <begin position="11"/>
        <end position="32"/>
    </location>
</feature>
<dbReference type="Proteomes" id="UP000186601">
    <property type="component" value="Unassembled WGS sequence"/>
</dbReference>
<evidence type="ECO:0000313" key="2">
    <source>
        <dbReference type="EMBL" id="PSR79918.1"/>
    </source>
</evidence>
<evidence type="ECO:0000256" key="1">
    <source>
        <dbReference type="SAM" id="MobiDB-lite"/>
    </source>
</evidence>
<evidence type="ECO:0000313" key="3">
    <source>
        <dbReference type="Proteomes" id="UP000186601"/>
    </source>
</evidence>
<protein>
    <recommendedName>
        <fullName evidence="4">Ubiquitin 3 binding protein But2 C-terminal domain-containing protein</fullName>
    </recommendedName>
</protein>
<organism evidence="2 3">
    <name type="scientific">Hermanssonia centrifuga</name>
    <dbReference type="NCBI Taxonomy" id="98765"/>
    <lineage>
        <taxon>Eukaryota</taxon>
        <taxon>Fungi</taxon>
        <taxon>Dikarya</taxon>
        <taxon>Basidiomycota</taxon>
        <taxon>Agaricomycotina</taxon>
        <taxon>Agaricomycetes</taxon>
        <taxon>Polyporales</taxon>
        <taxon>Meruliaceae</taxon>
        <taxon>Hermanssonia</taxon>
    </lineage>
</organism>
<accession>A0A2R6NYU9</accession>
<dbReference type="OrthoDB" id="2752169at2759"/>
<dbReference type="EMBL" id="MLYV02000678">
    <property type="protein sequence ID" value="PSR79918.1"/>
    <property type="molecule type" value="Genomic_DNA"/>
</dbReference>
<dbReference type="AlphaFoldDB" id="A0A2R6NYU9"/>
<gene>
    <name evidence="2" type="ORF">PHLCEN_2v6819</name>
</gene>
<name>A0A2R6NYU9_9APHY</name>
<keyword evidence="3" id="KW-1185">Reference proteome</keyword>
<comment type="caution">
    <text evidence="2">The sequence shown here is derived from an EMBL/GenBank/DDBJ whole genome shotgun (WGS) entry which is preliminary data.</text>
</comment>
<sequence length="257" mass="28875">MSSGFRYIPLTGNEDDSEGQITQHPSSQRERPGATTGWRLVVYASFLSIFLSAANLSFLSLRRSYDAYYSNIPTKIPSVYMGLERLQHNPGTCRSRMTFPKAFGIFNGDNLQSMTKVHAPGDKTVMSFGEQVSAYVDFYVPDYNLENCTLTFQSVLSVRVAVETPETFEMEVWLSRGSASLLEKIFLDRLRYSPGTESTTVPFYCPSRSHIFLQIKCPAERCKIDFPLEGVTSMTASADSLSKSGFRLTQYEDVDCI</sequence>